<dbReference type="AlphaFoldDB" id="A0A7M1B584"/>
<dbReference type="Pfam" id="PF01624">
    <property type="entry name" value="MutS_I"/>
    <property type="match status" value="1"/>
</dbReference>
<reference evidence="10 11" key="1">
    <citation type="submission" date="2019-06" db="EMBL/GenBank/DDBJ databases">
        <title>Sulfurimonas gotlandica sp. nov., a chemoautotrophic and psychrotolerant epsilonproteobacterium isolated from a pelagic redoxcline, and an emended description of the genus Sulfurimonas.</title>
        <authorList>
            <person name="Wang S."/>
            <person name="Jiang L."/>
            <person name="Shao Z."/>
        </authorList>
    </citation>
    <scope>NUCLEOTIDE SEQUENCE [LARGE SCALE GENOMIC DNA]</scope>
    <source>
        <strain evidence="10 11">S2-6</strain>
    </source>
</reference>
<dbReference type="InterPro" id="IPR016151">
    <property type="entry name" value="DNA_mismatch_repair_MutS_N"/>
</dbReference>
<dbReference type="Gene3D" id="3.30.420.110">
    <property type="entry name" value="MutS, connector domain"/>
    <property type="match status" value="1"/>
</dbReference>
<accession>A0A7M1B584</accession>
<dbReference type="KEGG" id="ssei:FJR45_07820"/>
<evidence type="ECO:0000313" key="11">
    <source>
        <dbReference type="Proteomes" id="UP000593719"/>
    </source>
</evidence>
<evidence type="ECO:0000256" key="6">
    <source>
        <dbReference type="ARBA" id="ARBA00023204"/>
    </source>
</evidence>
<dbReference type="Gene3D" id="3.40.50.300">
    <property type="entry name" value="P-loop containing nucleotide triphosphate hydrolases"/>
    <property type="match status" value="1"/>
</dbReference>
<dbReference type="InterPro" id="IPR003615">
    <property type="entry name" value="HNH_nuc"/>
</dbReference>
<organism evidence="10 11">
    <name type="scientific">Sulfurimonas sediminis</name>
    <dbReference type="NCBI Taxonomy" id="2590020"/>
    <lineage>
        <taxon>Bacteria</taxon>
        <taxon>Pseudomonadati</taxon>
        <taxon>Campylobacterota</taxon>
        <taxon>Epsilonproteobacteria</taxon>
        <taxon>Campylobacterales</taxon>
        <taxon>Sulfurimonadaceae</taxon>
        <taxon>Sulfurimonas</taxon>
    </lineage>
</organism>
<dbReference type="SMART" id="SM00534">
    <property type="entry name" value="MUTSac"/>
    <property type="match status" value="1"/>
</dbReference>
<dbReference type="SUPFAM" id="SSF53150">
    <property type="entry name" value="DNA repair protein MutS, domain II"/>
    <property type="match status" value="1"/>
</dbReference>
<dbReference type="Proteomes" id="UP000593719">
    <property type="component" value="Chromosome"/>
</dbReference>
<dbReference type="PANTHER" id="PTHR11361">
    <property type="entry name" value="DNA MISMATCH REPAIR PROTEIN MUTS FAMILY MEMBER"/>
    <property type="match status" value="1"/>
</dbReference>
<sequence>MQSSEVDKILNNKEKLLTQVYFDLQRFFEQKYGKDTVVFMEIGTFFEVYEVNNDEEQIGKAKEIAELLNIQLTKKNKKIIENSEKNPLLAGVPAVSFERYLNRLIQEQKYTVIVVKQKGNPPKISRYISQIVSPGTNFEHIVDNDDNYIVSILIDKFRDIYTVGYAAIDVTTGKTWLYETHGTSEDPSYALDEIFNLLNVYRTSEIVVTFLDGIDDQRHVMQYLEIPEHYHYSVNNKRAKIEYQNELFKEVYQIQSLLSPIEHLDLERSPMITEALAILIDFVIEHDYHIVQKMAMPRIIDNRRFMYLGNNALEQMGIISKDRKEFTLLKMLDKSATAIGKRLLKERLLNPIMEENELERRYNLIERVSSHVRYLDEMMRGVYDIQRLARRLSLGRLHPFEMNHMYDSMVSVKELMLYVKKHKIQKTPFHESEVEEFLRDITKTIDLDISRRFTNATVDENFLMSGVDEAIDTLVKENAVMMVAFEDIIHKIEALLSSVNANSSTKLVSLGLLEKEGYYISLSKNRFSLIESEFKKREEFADFNVKKLTNNVKITSAFTDKLSDNIMKNRRKIVVLVKERYIQLQALFERRYSLLFDRVISYVADLDVGVSSSKVAQEYKHSRPMIVDTKEDENFMQIMQLRHPLIEVQERGGLYVPNDIVMGERDYMDLPHPKTVMLDVAVHDGHDINGVLLYGINSSGKSSLMKSIGIAVLMAQSGFFVSAAVMKFSIFDSLFTRIVSRDNLAKGLSTFAVEMLELKNIFNRSTVKSLVLGDEISHGTETLSGVAIVAAAIQKLSHTRCLFLFATHLHQLSTMDEITSLDNVVDLHLSVEYDEENDKLIFNRVLQAGSGSSIYGLEFAKSLHMDNEFLENANAIRKRLANDYDELELLVKKKKSKYNKELYVTKCVICGAVAEDVHHISQKSLADGAGFIGHFHKDNKHNLVPLCKDHHQQIHDGKLHVNGFIMTSKGLELQFEEQMRKAEVKKVQEPEINKNTEVKKKEEDEPKGFVLDDW</sequence>
<evidence type="ECO:0000313" key="10">
    <source>
        <dbReference type="EMBL" id="QOP43862.1"/>
    </source>
</evidence>
<dbReference type="SUPFAM" id="SSF48334">
    <property type="entry name" value="DNA repair protein MutS, domain III"/>
    <property type="match status" value="1"/>
</dbReference>
<dbReference type="GO" id="GO:0005524">
    <property type="term" value="F:ATP binding"/>
    <property type="evidence" value="ECO:0007669"/>
    <property type="project" value="UniProtKB-KW"/>
</dbReference>
<evidence type="ECO:0000256" key="5">
    <source>
        <dbReference type="ARBA" id="ARBA00023125"/>
    </source>
</evidence>
<evidence type="ECO:0000256" key="7">
    <source>
        <dbReference type="SAM" id="Coils"/>
    </source>
</evidence>
<evidence type="ECO:0000256" key="1">
    <source>
        <dbReference type="ARBA" id="ARBA00006271"/>
    </source>
</evidence>
<dbReference type="SMART" id="SM00533">
    <property type="entry name" value="MUTSd"/>
    <property type="match status" value="1"/>
</dbReference>
<dbReference type="RefSeq" id="WP_193150051.1">
    <property type="nucleotide sequence ID" value="NZ_CP041235.1"/>
</dbReference>
<dbReference type="SUPFAM" id="SSF55271">
    <property type="entry name" value="DNA repair protein MutS, domain I"/>
    <property type="match status" value="1"/>
</dbReference>
<dbReference type="InterPro" id="IPR017261">
    <property type="entry name" value="DNA_mismatch_repair_MutS/MSH"/>
</dbReference>
<evidence type="ECO:0000259" key="8">
    <source>
        <dbReference type="SMART" id="SM00533"/>
    </source>
</evidence>
<dbReference type="InterPro" id="IPR000432">
    <property type="entry name" value="DNA_mismatch_repair_MutS_C"/>
</dbReference>
<dbReference type="PANTHER" id="PTHR11361:SF34">
    <property type="entry name" value="DNA MISMATCH REPAIR PROTEIN MSH1, MITOCHONDRIAL"/>
    <property type="match status" value="1"/>
</dbReference>
<keyword evidence="3" id="KW-0227">DNA damage</keyword>
<keyword evidence="2" id="KW-0547">Nucleotide-binding</keyword>
<dbReference type="GO" id="GO:0030983">
    <property type="term" value="F:mismatched DNA binding"/>
    <property type="evidence" value="ECO:0007669"/>
    <property type="project" value="InterPro"/>
</dbReference>
<evidence type="ECO:0000256" key="2">
    <source>
        <dbReference type="ARBA" id="ARBA00022741"/>
    </source>
</evidence>
<dbReference type="InterPro" id="IPR036187">
    <property type="entry name" value="DNA_mismatch_repair_MutS_sf"/>
</dbReference>
<dbReference type="GO" id="GO:0006298">
    <property type="term" value="P:mismatch repair"/>
    <property type="evidence" value="ECO:0007669"/>
    <property type="project" value="InterPro"/>
</dbReference>
<keyword evidence="6" id="KW-0234">DNA repair</keyword>
<dbReference type="InterPro" id="IPR045076">
    <property type="entry name" value="MutS"/>
</dbReference>
<keyword evidence="7" id="KW-0175">Coiled coil</keyword>
<dbReference type="Gene3D" id="1.10.1420.10">
    <property type="match status" value="2"/>
</dbReference>
<dbReference type="Gene3D" id="3.40.1170.10">
    <property type="entry name" value="DNA repair protein MutS, domain I"/>
    <property type="match status" value="1"/>
</dbReference>
<name>A0A7M1B584_9BACT</name>
<dbReference type="PIRSF" id="PIRSF037677">
    <property type="entry name" value="DNA_mis_repair_Msh6"/>
    <property type="match status" value="1"/>
</dbReference>
<feature type="domain" description="DNA mismatch repair protein MutS core" evidence="8">
    <location>
        <begin position="323"/>
        <end position="649"/>
    </location>
</feature>
<proteinExistence type="inferred from homology"/>
<feature type="coiled-coil region" evidence="7">
    <location>
        <begin position="870"/>
        <end position="897"/>
    </location>
</feature>
<dbReference type="SUPFAM" id="SSF52540">
    <property type="entry name" value="P-loop containing nucleoside triphosphate hydrolases"/>
    <property type="match status" value="1"/>
</dbReference>
<dbReference type="CDD" id="cd00085">
    <property type="entry name" value="HNHc"/>
    <property type="match status" value="1"/>
</dbReference>
<comment type="similarity">
    <text evidence="1">Belongs to the DNA mismatch repair MutS family.</text>
</comment>
<dbReference type="InterPro" id="IPR027417">
    <property type="entry name" value="P-loop_NTPase"/>
</dbReference>
<gene>
    <name evidence="10" type="ORF">FJR45_07820</name>
</gene>
<dbReference type="EMBL" id="CP041235">
    <property type="protein sequence ID" value="QOP43862.1"/>
    <property type="molecule type" value="Genomic_DNA"/>
</dbReference>
<evidence type="ECO:0000259" key="9">
    <source>
        <dbReference type="SMART" id="SM00534"/>
    </source>
</evidence>
<dbReference type="InterPro" id="IPR007696">
    <property type="entry name" value="DNA_mismatch_repair_MutS_core"/>
</dbReference>
<dbReference type="InterPro" id="IPR007695">
    <property type="entry name" value="DNA_mismatch_repair_MutS-lik_N"/>
</dbReference>
<protein>
    <submittedName>
        <fullName evidence="10">DNA mismatch repair protein</fullName>
    </submittedName>
</protein>
<evidence type="ECO:0000256" key="4">
    <source>
        <dbReference type="ARBA" id="ARBA00022840"/>
    </source>
</evidence>
<keyword evidence="11" id="KW-1185">Reference proteome</keyword>
<evidence type="ECO:0000256" key="3">
    <source>
        <dbReference type="ARBA" id="ARBA00022763"/>
    </source>
</evidence>
<dbReference type="InterPro" id="IPR036678">
    <property type="entry name" value="MutS_con_dom_sf"/>
</dbReference>
<keyword evidence="4" id="KW-0067">ATP-binding</keyword>
<dbReference type="GO" id="GO:0140664">
    <property type="term" value="F:ATP-dependent DNA damage sensor activity"/>
    <property type="evidence" value="ECO:0007669"/>
    <property type="project" value="InterPro"/>
</dbReference>
<feature type="domain" description="DNA mismatch repair proteins mutS family" evidence="9">
    <location>
        <begin position="688"/>
        <end position="878"/>
    </location>
</feature>
<dbReference type="Pfam" id="PF00488">
    <property type="entry name" value="MutS_V"/>
    <property type="match status" value="1"/>
</dbReference>
<keyword evidence="5" id="KW-0238">DNA-binding</keyword>
<dbReference type="Pfam" id="PF05192">
    <property type="entry name" value="MutS_III"/>
    <property type="match status" value="1"/>
</dbReference>